<gene>
    <name evidence="2" type="primary">eryC</name>
    <name evidence="2" type="ORF">OPKNFCMD_2042</name>
</gene>
<reference evidence="2" key="2">
    <citation type="submission" date="2021-08" db="EMBL/GenBank/DDBJ databases">
        <authorList>
            <person name="Tani A."/>
            <person name="Ola A."/>
            <person name="Ogura Y."/>
            <person name="Katsura K."/>
            <person name="Hayashi T."/>
        </authorList>
    </citation>
    <scope>NUCLEOTIDE SEQUENCE</scope>
    <source>
        <strain evidence="2">KCTC 52305</strain>
    </source>
</reference>
<dbReference type="EMBL" id="BPQH01000005">
    <property type="protein sequence ID" value="GJD49312.1"/>
    <property type="molecule type" value="Genomic_DNA"/>
</dbReference>
<proteinExistence type="predicted"/>
<organism evidence="2 3">
    <name type="scientific">Methylobacterium crusticola</name>
    <dbReference type="NCBI Taxonomy" id="1697972"/>
    <lineage>
        <taxon>Bacteria</taxon>
        <taxon>Pseudomonadati</taxon>
        <taxon>Pseudomonadota</taxon>
        <taxon>Alphaproteobacteria</taxon>
        <taxon>Hyphomicrobiales</taxon>
        <taxon>Methylobacteriaceae</taxon>
        <taxon>Methylobacterium</taxon>
    </lineage>
</organism>
<feature type="domain" description="Xylose isomerase-like TIM barrel" evidence="1">
    <location>
        <begin position="27"/>
        <end position="279"/>
    </location>
</feature>
<name>A0ABQ4QXL2_9HYPH</name>
<evidence type="ECO:0000313" key="2">
    <source>
        <dbReference type="EMBL" id="GJD49312.1"/>
    </source>
</evidence>
<evidence type="ECO:0000259" key="1">
    <source>
        <dbReference type="Pfam" id="PF01261"/>
    </source>
</evidence>
<evidence type="ECO:0000313" key="3">
    <source>
        <dbReference type="Proteomes" id="UP001055167"/>
    </source>
</evidence>
<accession>A0ABQ4QXL2</accession>
<dbReference type="Proteomes" id="UP001055167">
    <property type="component" value="Unassembled WGS sequence"/>
</dbReference>
<dbReference type="SUPFAM" id="SSF51658">
    <property type="entry name" value="Xylose isomerase-like"/>
    <property type="match status" value="1"/>
</dbReference>
<dbReference type="Pfam" id="PF01261">
    <property type="entry name" value="AP_endonuc_2"/>
    <property type="match status" value="1"/>
</dbReference>
<dbReference type="InterPro" id="IPR036237">
    <property type="entry name" value="Xyl_isomerase-like_sf"/>
</dbReference>
<sequence>MPLGVNLSFCVKRWATPALWARLVREEIGLSLVQLTFDLVDPAWPDALLDGVAREIRVEAARHGLTLHSAFVGLAHYSFNQLLHPDPRVRDVAEAWLARAYRFAGQAGIPRVGGPLGAIASRPDGQEADAIPQADYRDLIARMHRLAEAGAAAGLTELYVEPTPLRREWPWTVAQAARMAGDVAGAALPWRYCLDWGHGTCEPLYGAGAGMEPWFSGLGDRVGMVHIQQTDFRLDRHWDFTRPGRVDPGAAIALQRRHGLAAAPVFLEVFYPFEQDDASVLDGVRRSAALLREACA</sequence>
<keyword evidence="3" id="KW-1185">Reference proteome</keyword>
<dbReference type="InterPro" id="IPR013022">
    <property type="entry name" value="Xyl_isomerase-like_TIM-brl"/>
</dbReference>
<comment type="caution">
    <text evidence="2">The sequence shown here is derived from an EMBL/GenBank/DDBJ whole genome shotgun (WGS) entry which is preliminary data.</text>
</comment>
<reference evidence="2" key="1">
    <citation type="journal article" date="2021" name="Front. Microbiol.">
        <title>Comprehensive Comparative Genomics and Phenotyping of Methylobacterium Species.</title>
        <authorList>
            <person name="Alessa O."/>
            <person name="Ogura Y."/>
            <person name="Fujitani Y."/>
            <person name="Takami H."/>
            <person name="Hayashi T."/>
            <person name="Sahin N."/>
            <person name="Tani A."/>
        </authorList>
    </citation>
    <scope>NUCLEOTIDE SEQUENCE</scope>
    <source>
        <strain evidence="2">KCTC 52305</strain>
    </source>
</reference>
<dbReference type="Gene3D" id="3.20.20.150">
    <property type="entry name" value="Divalent-metal-dependent TIM barrel enzymes"/>
    <property type="match status" value="1"/>
</dbReference>
<protein>
    <submittedName>
        <fullName evidence="2">D-erythrulose 1-phosphate 3-epimerase</fullName>
    </submittedName>
</protein>